<accession>A0A1G6ZQ07</accession>
<dbReference type="Proteomes" id="UP000199072">
    <property type="component" value="Unassembled WGS sequence"/>
</dbReference>
<dbReference type="EMBL" id="FNAI01000003">
    <property type="protein sequence ID" value="SDE03935.1"/>
    <property type="molecule type" value="Genomic_DNA"/>
</dbReference>
<reference evidence="2 3" key="1">
    <citation type="submission" date="2016-10" db="EMBL/GenBank/DDBJ databases">
        <authorList>
            <person name="de Groot N.N."/>
        </authorList>
    </citation>
    <scope>NUCLEOTIDE SEQUENCE [LARGE SCALE GENOMIC DNA]</scope>
    <source>
        <strain evidence="2 3">47C3B</strain>
    </source>
</reference>
<dbReference type="InterPro" id="IPR050194">
    <property type="entry name" value="Glycosyltransferase_grp1"/>
</dbReference>
<dbReference type="STRING" id="1391627.SAMN05216464_103425"/>
<dbReference type="PANTHER" id="PTHR45947">
    <property type="entry name" value="SULFOQUINOVOSYL TRANSFERASE SQD2"/>
    <property type="match status" value="1"/>
</dbReference>
<keyword evidence="3" id="KW-1185">Reference proteome</keyword>
<feature type="domain" description="Glycosyl transferase family 1" evidence="1">
    <location>
        <begin position="143"/>
        <end position="272"/>
    </location>
</feature>
<dbReference type="PANTHER" id="PTHR45947:SF3">
    <property type="entry name" value="SULFOQUINOVOSYL TRANSFERASE SQD2"/>
    <property type="match status" value="1"/>
</dbReference>
<protein>
    <submittedName>
        <fullName evidence="2">Glycosyltransferase involved in cell wall bisynthesis</fullName>
    </submittedName>
</protein>
<evidence type="ECO:0000259" key="1">
    <source>
        <dbReference type="Pfam" id="PF00534"/>
    </source>
</evidence>
<proteinExistence type="predicted"/>
<evidence type="ECO:0000313" key="2">
    <source>
        <dbReference type="EMBL" id="SDE03935.1"/>
    </source>
</evidence>
<evidence type="ECO:0000313" key="3">
    <source>
        <dbReference type="Proteomes" id="UP000199072"/>
    </source>
</evidence>
<dbReference type="GO" id="GO:0016757">
    <property type="term" value="F:glycosyltransferase activity"/>
    <property type="evidence" value="ECO:0007669"/>
    <property type="project" value="InterPro"/>
</dbReference>
<dbReference type="AlphaFoldDB" id="A0A1G6ZQ07"/>
<dbReference type="Gene3D" id="3.40.50.2000">
    <property type="entry name" value="Glycogen Phosphorylase B"/>
    <property type="match status" value="2"/>
</dbReference>
<dbReference type="Pfam" id="PF00534">
    <property type="entry name" value="Glycos_transf_1"/>
    <property type="match status" value="1"/>
</dbReference>
<gene>
    <name evidence="2" type="ORF">SAMN05216464_103425</name>
</gene>
<keyword evidence="2" id="KW-0808">Transferase</keyword>
<dbReference type="InterPro" id="IPR001296">
    <property type="entry name" value="Glyco_trans_1"/>
</dbReference>
<name>A0A1G6ZQ07_9SPHI</name>
<organism evidence="2 3">
    <name type="scientific">Mucilaginibacter pineti</name>
    <dbReference type="NCBI Taxonomy" id="1391627"/>
    <lineage>
        <taxon>Bacteria</taxon>
        <taxon>Pseudomonadati</taxon>
        <taxon>Bacteroidota</taxon>
        <taxon>Sphingobacteriia</taxon>
        <taxon>Sphingobacteriales</taxon>
        <taxon>Sphingobacteriaceae</taxon>
        <taxon>Mucilaginibacter</taxon>
    </lineage>
</organism>
<dbReference type="SUPFAM" id="SSF53756">
    <property type="entry name" value="UDP-Glycosyltransferase/glycogen phosphorylase"/>
    <property type="match status" value="1"/>
</dbReference>
<sequence>MLIQELVIMGHNVTLYAHQDSVPGCPLVPYREHAQYSTGDFLRINFLTAKIAFAGFDLVHTFGRMSNIALLMFSGIKKIVSYQLPPTVLRVKNAAGLARNGTLQFTACSNFIAGQIKDFCKVTTIYNGVDIRDYDFQETVQPDAPLVFLGRIQKEKGTAIAIKLALQTGNKLVIAGNVPMEAIHQQYFEEEVKPFIDGITIRYIGPVNNAEKNVLLGNAKAFLMPVMWDEPFGIVMAEALACGTPVIGFNRGALPEIIENGKNGFLCRDYEEMCQAVQNAGAIDRHQCRETARIKFSAEVIARHYEELYKQMTGK</sequence>